<dbReference type="RefSeq" id="WP_229657979.1">
    <property type="nucleotide sequence ID" value="NZ_BMNJ01000005.1"/>
</dbReference>
<evidence type="ECO:0000259" key="4">
    <source>
        <dbReference type="Pfam" id="PF03816"/>
    </source>
</evidence>
<dbReference type="Gene3D" id="3.40.630.190">
    <property type="entry name" value="LCP protein"/>
    <property type="match status" value="1"/>
</dbReference>
<sequence length="440" mass="45679">MNETLDLVPAADDNARNPDVPSDTDDSSAEALLSGDPMSLAEPGPNNAPESGDPADPEEDAGLGERAPADDVTDASAALAMAAAADATPGASTPAAADEAPAAPPARRWRIALVSVLVLLLVLVTGVGAFGWWLRHRVDSAIERIPDPFVGLTERPSAADVQGDAPVNILVMGADSRISAGDPSQWEQGGQRTDAMMIIHVNGDRRGVSVVSIPRDSWVPIPGHGTGKINSAFSYGGPGLAIQTVESLTGVRIDHFAVADFESFATLTDEIGGVTLRLEKPTTLAGTEFAAGSQRLNGAQALAFTRERYSLSRGDFSRIQRQQAWMRAIVSQVLNGGLMSDPAGLYSVLSAAAGTMSVDEGFSIDEMQSLALSLRGLGPSGIAYVTAPFQGTSTSEDGQSIVLLDQAADAPLFEAVANDTVSQYLAEHADAVPQLPAAVE</sequence>
<keyword evidence="3" id="KW-1133">Transmembrane helix</keyword>
<feature type="compositionally biased region" description="Acidic residues" evidence="2">
    <location>
        <begin position="53"/>
        <end position="62"/>
    </location>
</feature>
<dbReference type="NCBIfam" id="TIGR00350">
    <property type="entry name" value="lytR_cpsA_psr"/>
    <property type="match status" value="1"/>
</dbReference>
<keyword evidence="3" id="KW-0812">Transmembrane</keyword>
<dbReference type="InterPro" id="IPR004474">
    <property type="entry name" value="LytR_CpsA_psr"/>
</dbReference>
<feature type="transmembrane region" description="Helical" evidence="3">
    <location>
        <begin position="111"/>
        <end position="134"/>
    </location>
</feature>
<evidence type="ECO:0000256" key="3">
    <source>
        <dbReference type="SAM" id="Phobius"/>
    </source>
</evidence>
<reference evidence="5" key="2">
    <citation type="submission" date="2020-09" db="EMBL/GenBank/DDBJ databases">
        <authorList>
            <person name="Sun Q."/>
            <person name="Zhou Y."/>
        </authorList>
    </citation>
    <scope>NUCLEOTIDE SEQUENCE</scope>
    <source>
        <strain evidence="5">CGMCC 4.7372</strain>
    </source>
</reference>
<proteinExistence type="inferred from homology"/>
<dbReference type="Pfam" id="PF03816">
    <property type="entry name" value="LytR_cpsA_psr"/>
    <property type="match status" value="1"/>
</dbReference>
<evidence type="ECO:0000313" key="5">
    <source>
        <dbReference type="EMBL" id="GGO99456.1"/>
    </source>
</evidence>
<feature type="region of interest" description="Disordered" evidence="2">
    <location>
        <begin position="1"/>
        <end position="72"/>
    </location>
</feature>
<dbReference type="EMBL" id="BMNJ01000005">
    <property type="protein sequence ID" value="GGO99456.1"/>
    <property type="molecule type" value="Genomic_DNA"/>
</dbReference>
<evidence type="ECO:0000256" key="1">
    <source>
        <dbReference type="ARBA" id="ARBA00006068"/>
    </source>
</evidence>
<dbReference type="PANTHER" id="PTHR33392">
    <property type="entry name" value="POLYISOPRENYL-TEICHOIC ACID--PEPTIDOGLYCAN TEICHOIC ACID TRANSFERASE TAGU"/>
    <property type="match status" value="1"/>
</dbReference>
<accession>A0A8H9LJQ2</accession>
<evidence type="ECO:0000313" key="6">
    <source>
        <dbReference type="Proteomes" id="UP000614239"/>
    </source>
</evidence>
<dbReference type="InterPro" id="IPR050922">
    <property type="entry name" value="LytR/CpsA/Psr_CW_biosynth"/>
</dbReference>
<dbReference type="PANTHER" id="PTHR33392:SF6">
    <property type="entry name" value="POLYISOPRENYL-TEICHOIC ACID--PEPTIDOGLYCAN TEICHOIC ACID TRANSFERASE TAGU"/>
    <property type="match status" value="1"/>
</dbReference>
<keyword evidence="3" id="KW-0472">Membrane</keyword>
<dbReference type="AlphaFoldDB" id="A0A8H9LJQ2"/>
<comment type="caution">
    <text evidence="5">The sequence shown here is derived from an EMBL/GenBank/DDBJ whole genome shotgun (WGS) entry which is preliminary data.</text>
</comment>
<reference evidence="5" key="1">
    <citation type="journal article" date="2014" name="Int. J. Syst. Evol. Microbiol.">
        <title>Complete genome sequence of Corynebacterium casei LMG S-19264T (=DSM 44701T), isolated from a smear-ripened cheese.</title>
        <authorList>
            <consortium name="US DOE Joint Genome Institute (JGI-PGF)"/>
            <person name="Walter F."/>
            <person name="Albersmeier A."/>
            <person name="Kalinowski J."/>
            <person name="Ruckert C."/>
        </authorList>
    </citation>
    <scope>NUCLEOTIDE SEQUENCE</scope>
    <source>
        <strain evidence="5">CGMCC 4.7372</strain>
    </source>
</reference>
<organism evidence="5 6">
    <name type="scientific">Actinomyces gaoshouyii</name>
    <dbReference type="NCBI Taxonomy" id="1960083"/>
    <lineage>
        <taxon>Bacteria</taxon>
        <taxon>Bacillati</taxon>
        <taxon>Actinomycetota</taxon>
        <taxon>Actinomycetes</taxon>
        <taxon>Actinomycetales</taxon>
        <taxon>Actinomycetaceae</taxon>
        <taxon>Actinomyces</taxon>
    </lineage>
</organism>
<name>A0A8H9LJQ2_9ACTO</name>
<comment type="similarity">
    <text evidence="1">Belongs to the LytR/CpsA/Psr (LCP) family.</text>
</comment>
<protein>
    <recommendedName>
        <fullName evidence="4">Cell envelope-related transcriptional attenuator domain-containing protein</fullName>
    </recommendedName>
</protein>
<gene>
    <name evidence="5" type="ORF">GCM10011612_16790</name>
</gene>
<feature type="domain" description="Cell envelope-related transcriptional attenuator" evidence="4">
    <location>
        <begin position="192"/>
        <end position="333"/>
    </location>
</feature>
<keyword evidence="6" id="KW-1185">Reference proteome</keyword>
<evidence type="ECO:0000256" key="2">
    <source>
        <dbReference type="SAM" id="MobiDB-lite"/>
    </source>
</evidence>
<dbReference type="Proteomes" id="UP000614239">
    <property type="component" value="Unassembled WGS sequence"/>
</dbReference>